<keyword evidence="1" id="KW-0472">Membrane</keyword>
<keyword evidence="1" id="KW-0812">Transmembrane</keyword>
<sequence length="150" mass="17378">MFEKHRKYFMLNKNILIAFTASITVSAIVAQMLSDQADYLNTTYTLAVDYIIYFSTFGGLYYLDNRKKYLLESGQTDKAKLKHDLIKIVASLGVAEVVYTIVRWILQYYFLMLNYDAYLASIVSQVISTIIYMIIINLSVKMTRLYKDGN</sequence>
<evidence type="ECO:0000313" key="3">
    <source>
        <dbReference type="Proteomes" id="UP000014065"/>
    </source>
</evidence>
<feature type="transmembrane region" description="Helical" evidence="1">
    <location>
        <begin position="43"/>
        <end position="63"/>
    </location>
</feature>
<gene>
    <name evidence="2" type="ORF">BG20_I0572</name>
</gene>
<dbReference type="Proteomes" id="UP000014065">
    <property type="component" value="Unassembled WGS sequence"/>
</dbReference>
<feature type="transmembrane region" description="Helical" evidence="1">
    <location>
        <begin position="118"/>
        <end position="140"/>
    </location>
</feature>
<name>S2EP51_9ARCH</name>
<dbReference type="PATRIC" id="fig|859192.6.peg.597"/>
<dbReference type="EMBL" id="AHJG01000092">
    <property type="protein sequence ID" value="EPA06237.1"/>
    <property type="molecule type" value="Genomic_DNA"/>
</dbReference>
<comment type="caution">
    <text evidence="2">The sequence shown here is derived from an EMBL/GenBank/DDBJ whole genome shotgun (WGS) entry which is preliminary data.</text>
</comment>
<dbReference type="RefSeq" id="WP_048097009.1">
    <property type="nucleotide sequence ID" value="NZ_AHJG01000092.1"/>
</dbReference>
<protein>
    <submittedName>
        <fullName evidence="2">Uncharacterized protein</fullName>
    </submittedName>
</protein>
<evidence type="ECO:0000256" key="1">
    <source>
        <dbReference type="SAM" id="Phobius"/>
    </source>
</evidence>
<keyword evidence="3" id="KW-1185">Reference proteome</keyword>
<organism evidence="2 3">
    <name type="scientific">Candidatus Nitrosarchaeum limnium BG20</name>
    <dbReference type="NCBI Taxonomy" id="859192"/>
    <lineage>
        <taxon>Archaea</taxon>
        <taxon>Nitrososphaerota</taxon>
        <taxon>Nitrososphaeria</taxon>
        <taxon>Nitrosopumilales</taxon>
        <taxon>Nitrosopumilaceae</taxon>
        <taxon>Nitrosarchaeum</taxon>
    </lineage>
</organism>
<proteinExistence type="predicted"/>
<feature type="transmembrane region" description="Helical" evidence="1">
    <location>
        <begin position="84"/>
        <end position="106"/>
    </location>
</feature>
<reference evidence="2 3" key="1">
    <citation type="journal article" date="2012" name="J. Bacteriol.">
        <title>Genome Sequence of "Candidatus Nitrosoarchaeum limnia" BG20, a Low-Salinity Ammonia-Oxidizing Archaeon from the San Francisco Bay Estuary.</title>
        <authorList>
            <person name="Mosier A.C."/>
            <person name="Allen E.E."/>
            <person name="Kim M."/>
            <person name="Ferriera S."/>
            <person name="Francis C.A."/>
        </authorList>
    </citation>
    <scope>NUCLEOTIDE SEQUENCE [LARGE SCALE GENOMIC DNA]</scope>
    <source>
        <strain evidence="2 3">BG20</strain>
    </source>
</reference>
<accession>S2EP51</accession>
<dbReference type="AlphaFoldDB" id="S2EP51"/>
<evidence type="ECO:0000313" key="2">
    <source>
        <dbReference type="EMBL" id="EPA06237.1"/>
    </source>
</evidence>
<keyword evidence="1" id="KW-1133">Transmembrane helix</keyword>